<dbReference type="Proteomes" id="UP000799778">
    <property type="component" value="Unassembled WGS sequence"/>
</dbReference>
<evidence type="ECO:0000256" key="2">
    <source>
        <dbReference type="SAM" id="SignalP"/>
    </source>
</evidence>
<dbReference type="RefSeq" id="XP_033378367.1">
    <property type="nucleotide sequence ID" value="XM_033529382.1"/>
</dbReference>
<proteinExistence type="predicted"/>
<feature type="signal peptide" evidence="2">
    <location>
        <begin position="1"/>
        <end position="21"/>
    </location>
</feature>
<sequence length="214" mass="22641">MVGLFKIIALTALSFSSTVVAQDLAGITPCPCYTATTWAEDKQCAPFQPTSLCIIPLCLKLAFTTIPGPNKHCPITPTITSRLPCQTACPKGCPTSTQTITDSVACPPPAPTLPPPSSLLTSWKPPKPTITPPPSQPPRSSPCYTETVSATQVCPEDLMGCPPPDCIYLSTRTVPPGPVEGCPITPTSVQFRTCRGRCHGECATQWITSTATAW</sequence>
<dbReference type="OrthoDB" id="3795582at2759"/>
<organism evidence="3 4">
    <name type="scientific">Aaosphaeria arxii CBS 175.79</name>
    <dbReference type="NCBI Taxonomy" id="1450172"/>
    <lineage>
        <taxon>Eukaryota</taxon>
        <taxon>Fungi</taxon>
        <taxon>Dikarya</taxon>
        <taxon>Ascomycota</taxon>
        <taxon>Pezizomycotina</taxon>
        <taxon>Dothideomycetes</taxon>
        <taxon>Pleosporomycetidae</taxon>
        <taxon>Pleosporales</taxon>
        <taxon>Pleosporales incertae sedis</taxon>
        <taxon>Aaosphaeria</taxon>
    </lineage>
</organism>
<accession>A0A6A5XAM2</accession>
<reference evidence="3" key="1">
    <citation type="journal article" date="2020" name="Stud. Mycol.">
        <title>101 Dothideomycetes genomes: a test case for predicting lifestyles and emergence of pathogens.</title>
        <authorList>
            <person name="Haridas S."/>
            <person name="Albert R."/>
            <person name="Binder M."/>
            <person name="Bloem J."/>
            <person name="Labutti K."/>
            <person name="Salamov A."/>
            <person name="Andreopoulos B."/>
            <person name="Baker S."/>
            <person name="Barry K."/>
            <person name="Bills G."/>
            <person name="Bluhm B."/>
            <person name="Cannon C."/>
            <person name="Castanera R."/>
            <person name="Culley D."/>
            <person name="Daum C."/>
            <person name="Ezra D."/>
            <person name="Gonzalez J."/>
            <person name="Henrissat B."/>
            <person name="Kuo A."/>
            <person name="Liang C."/>
            <person name="Lipzen A."/>
            <person name="Lutzoni F."/>
            <person name="Magnuson J."/>
            <person name="Mondo S."/>
            <person name="Nolan M."/>
            <person name="Ohm R."/>
            <person name="Pangilinan J."/>
            <person name="Park H.-J."/>
            <person name="Ramirez L."/>
            <person name="Alfaro M."/>
            <person name="Sun H."/>
            <person name="Tritt A."/>
            <person name="Yoshinaga Y."/>
            <person name="Zwiers L.-H."/>
            <person name="Turgeon B."/>
            <person name="Goodwin S."/>
            <person name="Spatafora J."/>
            <person name="Crous P."/>
            <person name="Grigoriev I."/>
        </authorList>
    </citation>
    <scope>NUCLEOTIDE SEQUENCE</scope>
    <source>
        <strain evidence="3">CBS 175.79</strain>
    </source>
</reference>
<dbReference type="AlphaFoldDB" id="A0A6A5XAM2"/>
<feature type="chain" id="PRO_5025398455" evidence="2">
    <location>
        <begin position="22"/>
        <end position="214"/>
    </location>
</feature>
<feature type="compositionally biased region" description="Pro residues" evidence="1">
    <location>
        <begin position="125"/>
        <end position="140"/>
    </location>
</feature>
<feature type="region of interest" description="Disordered" evidence="1">
    <location>
        <begin position="117"/>
        <end position="143"/>
    </location>
</feature>
<dbReference type="GeneID" id="54286779"/>
<evidence type="ECO:0000256" key="1">
    <source>
        <dbReference type="SAM" id="MobiDB-lite"/>
    </source>
</evidence>
<evidence type="ECO:0000313" key="4">
    <source>
        <dbReference type="Proteomes" id="UP000799778"/>
    </source>
</evidence>
<protein>
    <submittedName>
        <fullName evidence="3">Uncharacterized protein</fullName>
    </submittedName>
</protein>
<dbReference type="EMBL" id="ML978077">
    <property type="protein sequence ID" value="KAF2010028.1"/>
    <property type="molecule type" value="Genomic_DNA"/>
</dbReference>
<keyword evidence="2" id="KW-0732">Signal</keyword>
<keyword evidence="4" id="KW-1185">Reference proteome</keyword>
<gene>
    <name evidence="3" type="ORF">BU24DRAFT_428059</name>
</gene>
<evidence type="ECO:0000313" key="3">
    <source>
        <dbReference type="EMBL" id="KAF2010028.1"/>
    </source>
</evidence>
<name>A0A6A5XAM2_9PLEO</name>